<dbReference type="SUPFAM" id="SSF56014">
    <property type="entry name" value="Nitrite and sulphite reductase 4Fe-4S domain-like"/>
    <property type="match status" value="2"/>
</dbReference>
<evidence type="ECO:0000259" key="9">
    <source>
        <dbReference type="Pfam" id="PF03460"/>
    </source>
</evidence>
<evidence type="ECO:0000256" key="7">
    <source>
        <dbReference type="SAM" id="MobiDB-lite"/>
    </source>
</evidence>
<evidence type="ECO:0000256" key="6">
    <source>
        <dbReference type="ARBA" id="ARBA00023014"/>
    </source>
</evidence>
<dbReference type="PANTHER" id="PTHR32439:SF9">
    <property type="entry name" value="BLR3264 PROTEIN"/>
    <property type="match status" value="1"/>
</dbReference>
<feature type="domain" description="Nitrite/Sulfite reductase ferredoxin-like" evidence="9">
    <location>
        <begin position="62"/>
        <end position="122"/>
    </location>
</feature>
<evidence type="ECO:0000313" key="11">
    <source>
        <dbReference type="Proteomes" id="UP000183529"/>
    </source>
</evidence>
<accession>A0AAQ1JX64</accession>
<keyword evidence="2" id="KW-0349">Heme</keyword>
<dbReference type="Pfam" id="PF03460">
    <property type="entry name" value="NIR_SIR_ferr"/>
    <property type="match status" value="2"/>
</dbReference>
<dbReference type="InterPro" id="IPR045854">
    <property type="entry name" value="NO2/SO3_Rdtase_4Fe4S_sf"/>
</dbReference>
<sequence length="492" mass="51268">MPGGVYRRPSSRQRMPRRGAPPRATQPRCPLNYDSQPASSPATLAEARRSACPGLVRVVAARDGGLCRIRLPGGVLSAAQARAIAHAARTDADGTLELTNRANVQIRGVRAGQEAALTAALIAGGLGPANGVQTPANLCAADELRNLMLSPLAGLDPHALFDTTTLAAPLVAMLQNEPRFAALSPKFALLIDGGESLAALDHPHDIWLAATREGDATRFAFGLAGCPDDGATGSIAATQVQALIRALLHAFLDLAAPEQLRMRDVIASHGAAALLDAAQRHADFAIPTPQPAADHHAPANWQRPRVDLTRRLGAHALHANGDGYVGAQPPLARLDAATLDALADLAERHGDATLRITPWQGALVPHVARAALMPVLDALRALGLSVDAADPLARTIACTGSAGCAKSRADTKADALRLAPHLPPHVQAHLSGCERSCAAAHRAPFTLLAAAPAHYDLYERDASAAGFGRLVARHLTLEAAAHAIAQRAPEPF</sequence>
<keyword evidence="3" id="KW-0479">Metal-binding</keyword>
<gene>
    <name evidence="10" type="ORF">SAMN05216550_11941</name>
</gene>
<keyword evidence="4" id="KW-0560">Oxidoreductase</keyword>
<dbReference type="EMBL" id="FNZM01000019">
    <property type="protein sequence ID" value="SEK10585.1"/>
    <property type="molecule type" value="Genomic_DNA"/>
</dbReference>
<organism evidence="10 11">
    <name type="scientific">Paraburkholderia tropica</name>
    <dbReference type="NCBI Taxonomy" id="92647"/>
    <lineage>
        <taxon>Bacteria</taxon>
        <taxon>Pseudomonadati</taxon>
        <taxon>Pseudomonadota</taxon>
        <taxon>Betaproteobacteria</taxon>
        <taxon>Burkholderiales</taxon>
        <taxon>Burkholderiaceae</taxon>
        <taxon>Paraburkholderia</taxon>
    </lineage>
</organism>
<dbReference type="InterPro" id="IPR006067">
    <property type="entry name" value="NO2/SO3_Rdtase_4Fe4S_dom"/>
</dbReference>
<name>A0AAQ1JX64_9BURK</name>
<dbReference type="GO" id="GO:0046872">
    <property type="term" value="F:metal ion binding"/>
    <property type="evidence" value="ECO:0007669"/>
    <property type="project" value="UniProtKB-KW"/>
</dbReference>
<dbReference type="InterPro" id="IPR012798">
    <property type="entry name" value="Cbl_synth_CobG-like"/>
</dbReference>
<proteinExistence type="predicted"/>
<dbReference type="PANTHER" id="PTHR32439">
    <property type="entry name" value="FERREDOXIN--NITRITE REDUCTASE, CHLOROPLASTIC"/>
    <property type="match status" value="1"/>
</dbReference>
<dbReference type="InterPro" id="IPR036136">
    <property type="entry name" value="Nit/Sulf_reduc_fer-like_dom_sf"/>
</dbReference>
<feature type="domain" description="Nitrite/Sulfite reductase ferredoxin-like" evidence="9">
    <location>
        <begin position="320"/>
        <end position="381"/>
    </location>
</feature>
<dbReference type="Proteomes" id="UP000183529">
    <property type="component" value="Unassembled WGS sequence"/>
</dbReference>
<evidence type="ECO:0000259" key="8">
    <source>
        <dbReference type="Pfam" id="PF01077"/>
    </source>
</evidence>
<dbReference type="Gene3D" id="3.90.480.10">
    <property type="entry name" value="Sulfite Reductase Hemoprotein,Domain 2"/>
    <property type="match status" value="2"/>
</dbReference>
<keyword evidence="5" id="KW-0408">Iron</keyword>
<dbReference type="InterPro" id="IPR051329">
    <property type="entry name" value="NIR_SIR_4Fe-4S"/>
</dbReference>
<evidence type="ECO:0000256" key="5">
    <source>
        <dbReference type="ARBA" id="ARBA00023004"/>
    </source>
</evidence>
<dbReference type="NCBIfam" id="TIGR02435">
    <property type="entry name" value="CobG"/>
    <property type="match status" value="1"/>
</dbReference>
<dbReference type="GO" id="GO:0016491">
    <property type="term" value="F:oxidoreductase activity"/>
    <property type="evidence" value="ECO:0007669"/>
    <property type="project" value="UniProtKB-KW"/>
</dbReference>
<dbReference type="Pfam" id="PF01077">
    <property type="entry name" value="NIR_SIR"/>
    <property type="match status" value="1"/>
</dbReference>
<evidence type="ECO:0000256" key="3">
    <source>
        <dbReference type="ARBA" id="ARBA00022723"/>
    </source>
</evidence>
<feature type="domain" description="Nitrite/sulphite reductase 4Fe-4S" evidence="8">
    <location>
        <begin position="141"/>
        <end position="279"/>
    </location>
</feature>
<feature type="region of interest" description="Disordered" evidence="7">
    <location>
        <begin position="1"/>
        <end position="42"/>
    </location>
</feature>
<comment type="caution">
    <text evidence="10">The sequence shown here is derived from an EMBL/GenBank/DDBJ whole genome shotgun (WGS) entry which is preliminary data.</text>
</comment>
<dbReference type="AlphaFoldDB" id="A0AAQ1JX64"/>
<evidence type="ECO:0000313" key="10">
    <source>
        <dbReference type="EMBL" id="SEK10585.1"/>
    </source>
</evidence>
<dbReference type="GO" id="GO:0051539">
    <property type="term" value="F:4 iron, 4 sulfur cluster binding"/>
    <property type="evidence" value="ECO:0007669"/>
    <property type="project" value="UniProtKB-KW"/>
</dbReference>
<evidence type="ECO:0000256" key="2">
    <source>
        <dbReference type="ARBA" id="ARBA00022617"/>
    </source>
</evidence>
<dbReference type="SUPFAM" id="SSF55124">
    <property type="entry name" value="Nitrite/Sulfite reductase N-terminal domain-like"/>
    <property type="match status" value="2"/>
</dbReference>
<dbReference type="InterPro" id="IPR005117">
    <property type="entry name" value="NiRdtase/SiRdtase_haem-b_fer"/>
</dbReference>
<feature type="compositionally biased region" description="Polar residues" evidence="7">
    <location>
        <begin position="33"/>
        <end position="42"/>
    </location>
</feature>
<protein>
    <submittedName>
        <fullName evidence="10">Precorrin-3B synthase</fullName>
    </submittedName>
</protein>
<keyword evidence="1" id="KW-0004">4Fe-4S</keyword>
<reference evidence="10 11" key="1">
    <citation type="submission" date="2016-10" db="EMBL/GenBank/DDBJ databases">
        <authorList>
            <person name="Varghese N."/>
            <person name="Submissions S."/>
        </authorList>
    </citation>
    <scope>NUCLEOTIDE SEQUENCE [LARGE SCALE GENOMIC DNA]</scope>
    <source>
        <strain evidence="10 11">LMG 22274</strain>
    </source>
</reference>
<evidence type="ECO:0000256" key="1">
    <source>
        <dbReference type="ARBA" id="ARBA00022485"/>
    </source>
</evidence>
<evidence type="ECO:0000256" key="4">
    <source>
        <dbReference type="ARBA" id="ARBA00023002"/>
    </source>
</evidence>
<dbReference type="GO" id="GO:0020037">
    <property type="term" value="F:heme binding"/>
    <property type="evidence" value="ECO:0007669"/>
    <property type="project" value="InterPro"/>
</dbReference>
<keyword evidence="6" id="KW-0411">Iron-sulfur</keyword>
<dbReference type="Gene3D" id="3.30.413.10">
    <property type="entry name" value="Sulfite Reductase Hemoprotein, domain 1"/>
    <property type="match status" value="2"/>
</dbReference>